<reference evidence="1" key="1">
    <citation type="submission" date="2020-05" db="EMBL/GenBank/DDBJ databases">
        <authorList>
            <person name="Chiriac C."/>
            <person name="Salcher M."/>
            <person name="Ghai R."/>
            <person name="Kavagutti S V."/>
        </authorList>
    </citation>
    <scope>NUCLEOTIDE SEQUENCE</scope>
</reference>
<protein>
    <submittedName>
        <fullName evidence="1">Unannotated protein</fullName>
    </submittedName>
</protein>
<evidence type="ECO:0000313" key="1">
    <source>
        <dbReference type="EMBL" id="CAB4577970.1"/>
    </source>
</evidence>
<dbReference type="EMBL" id="CAEZTP010000092">
    <property type="protein sequence ID" value="CAB4577970.1"/>
    <property type="molecule type" value="Genomic_DNA"/>
</dbReference>
<gene>
    <name evidence="1" type="ORF">UFOPK1698_00943</name>
</gene>
<accession>A0A6J6EN63</accession>
<proteinExistence type="predicted"/>
<dbReference type="AlphaFoldDB" id="A0A6J6EN63"/>
<name>A0A6J6EN63_9ZZZZ</name>
<organism evidence="1">
    <name type="scientific">freshwater metagenome</name>
    <dbReference type="NCBI Taxonomy" id="449393"/>
    <lineage>
        <taxon>unclassified sequences</taxon>
        <taxon>metagenomes</taxon>
        <taxon>ecological metagenomes</taxon>
    </lineage>
</organism>
<sequence>MEAELNCAHCHQETLHELVYAGRLLVSTTCSVCNTRVEHETNDLWDIYLKDLPHRIATKPIRMWRSFRRSPSKSFWALPKATFGKPFKMLKEYRNLKKKSD</sequence>